<evidence type="ECO:0000313" key="10">
    <source>
        <dbReference type="EMBL" id="CAG8961987.1"/>
    </source>
</evidence>
<dbReference type="PRINTS" id="PR00723">
    <property type="entry name" value="SUBTILISIN"/>
</dbReference>
<dbReference type="PROSITE" id="PS00138">
    <property type="entry name" value="SUBTILASE_SER"/>
    <property type="match status" value="1"/>
</dbReference>
<sequence>MLLPNMPFIDDLELAISSTAKLKGFARSLSKTQRSVSNTPQRRHTPHGSKQQIPFLGKLANRLHVVQDWLKSLDGSQQTTRNPTIVTLLNNLNKLCVRPRSQRDSINGYDGLRNLRNLEDTRLATIAGAISPAAERRRQDLLRILDQVSLAPSTGLRETFDGSEVQEEASDLWFPKRLDSLYTVLQLNRSYGSVEPACSGKLVARMCLSNSKIVDKKCLLVDMLLASSVDGGSACASRWKEAQIRVLPKKAQVHIVHETQSASYSTQNNVDAEHRNVGSQLSTNAFHQMLQDDGSHCLQFQIQERNLVFEQGLPKNVNNYTIMNMPSVCLNEILRPDLMSPRKRLYVSHLLIQAFWQCYGSKWMDDAWTNLRIHFMYTFKNLKPQLFAHEPFLTTDFAEHEQIVLSRNALIPSKVRALGILLLELELGTTIESHWPDAFLNAEGKPNAFTNLSTAQSLVPEKPEEDTELKKRETYAVLREVIRKCLYVTDFNNDQNHQNRDHQRNLIFREILTPIQGILTAIGGDCEEIRFQPLCLQSLASLKQTTERTIVPSVAPSSFTGLNVSESYHGGRRGQAEAKLFDCLHACTEEEGLAADKWLDNVDKIRTDCFDPMLIRTRIKIAILDTGIDYDHTFFSDEDKMPRLVARESFLDCSDPKSVKDVPRNTKDTHGHGSHIAGIILQVAPDTDLYIGRVVRGEEPTQHDAQQISKGIRWAISQGVDIITMSLGFSHSQGEIREAITQAYAKNILVFASASNSGANPIHPIAYPARMATVFCISATDALGNKLLTTPPAQTGKENFSIIAAGIKSAWISERMERKSGTSFATPIAAGLAALALEYANQRRTATPGVFSVQDLKTLHTRDGMATILKRMGEPEMGFFRFLRPWVLWGDESERRPHDRVIATIKESLEGI</sequence>
<dbReference type="InterPro" id="IPR023828">
    <property type="entry name" value="Peptidase_S8_Ser-AS"/>
</dbReference>
<dbReference type="InterPro" id="IPR056002">
    <property type="entry name" value="DUF7580"/>
</dbReference>
<name>A0A9N9Q1P9_9HELO</name>
<gene>
    <name evidence="10" type="ORF">HYFRA_00014032</name>
</gene>
<comment type="similarity">
    <text evidence="1 5 6">Belongs to the peptidase S8 family.</text>
</comment>
<dbReference type="EMBL" id="CAJVRL010000122">
    <property type="protein sequence ID" value="CAG8961987.1"/>
    <property type="molecule type" value="Genomic_DNA"/>
</dbReference>
<evidence type="ECO:0008006" key="12">
    <source>
        <dbReference type="Google" id="ProtNLM"/>
    </source>
</evidence>
<dbReference type="Proteomes" id="UP000696280">
    <property type="component" value="Unassembled WGS sequence"/>
</dbReference>
<feature type="active site" description="Charge relay system" evidence="5">
    <location>
        <position position="823"/>
    </location>
</feature>
<dbReference type="InterPro" id="IPR036852">
    <property type="entry name" value="Peptidase_S8/S53_dom_sf"/>
</dbReference>
<dbReference type="GO" id="GO:0004252">
    <property type="term" value="F:serine-type endopeptidase activity"/>
    <property type="evidence" value="ECO:0007669"/>
    <property type="project" value="UniProtKB-UniRule"/>
</dbReference>
<evidence type="ECO:0000256" key="5">
    <source>
        <dbReference type="PROSITE-ProRule" id="PRU01240"/>
    </source>
</evidence>
<feature type="region of interest" description="Disordered" evidence="7">
    <location>
        <begin position="28"/>
        <end position="50"/>
    </location>
</feature>
<feature type="domain" description="DUF7580" evidence="9">
    <location>
        <begin position="220"/>
        <end position="516"/>
    </location>
</feature>
<evidence type="ECO:0000256" key="4">
    <source>
        <dbReference type="ARBA" id="ARBA00022825"/>
    </source>
</evidence>
<organism evidence="10 11">
    <name type="scientific">Hymenoscyphus fraxineus</name>
    <dbReference type="NCBI Taxonomy" id="746836"/>
    <lineage>
        <taxon>Eukaryota</taxon>
        <taxon>Fungi</taxon>
        <taxon>Dikarya</taxon>
        <taxon>Ascomycota</taxon>
        <taxon>Pezizomycotina</taxon>
        <taxon>Leotiomycetes</taxon>
        <taxon>Helotiales</taxon>
        <taxon>Helotiaceae</taxon>
        <taxon>Hymenoscyphus</taxon>
    </lineage>
</organism>
<evidence type="ECO:0000256" key="3">
    <source>
        <dbReference type="ARBA" id="ARBA00022801"/>
    </source>
</evidence>
<dbReference type="GO" id="GO:0006508">
    <property type="term" value="P:proteolysis"/>
    <property type="evidence" value="ECO:0007669"/>
    <property type="project" value="UniProtKB-KW"/>
</dbReference>
<keyword evidence="2 5" id="KW-0645">Protease</keyword>
<proteinExistence type="inferred from homology"/>
<dbReference type="InterPro" id="IPR023827">
    <property type="entry name" value="Peptidase_S8_Asp-AS"/>
</dbReference>
<dbReference type="PANTHER" id="PTHR43399">
    <property type="entry name" value="SUBTILISIN-RELATED"/>
    <property type="match status" value="1"/>
</dbReference>
<dbReference type="PROSITE" id="PS51892">
    <property type="entry name" value="SUBTILASE"/>
    <property type="match status" value="1"/>
</dbReference>
<keyword evidence="4 5" id="KW-0720">Serine protease</keyword>
<dbReference type="Pfam" id="PF24476">
    <property type="entry name" value="DUF7580"/>
    <property type="match status" value="1"/>
</dbReference>
<evidence type="ECO:0000256" key="1">
    <source>
        <dbReference type="ARBA" id="ARBA00011073"/>
    </source>
</evidence>
<dbReference type="AlphaFoldDB" id="A0A9N9Q1P9"/>
<evidence type="ECO:0000259" key="8">
    <source>
        <dbReference type="Pfam" id="PF00082"/>
    </source>
</evidence>
<feature type="compositionally biased region" description="Polar residues" evidence="7">
    <location>
        <begin position="29"/>
        <end position="40"/>
    </location>
</feature>
<dbReference type="PANTHER" id="PTHR43399:SF4">
    <property type="entry name" value="CELL WALL-ASSOCIATED PROTEASE"/>
    <property type="match status" value="1"/>
</dbReference>
<feature type="active site" description="Charge relay system" evidence="5">
    <location>
        <position position="625"/>
    </location>
</feature>
<dbReference type="PROSITE" id="PS00136">
    <property type="entry name" value="SUBTILASE_ASP"/>
    <property type="match status" value="1"/>
</dbReference>
<evidence type="ECO:0000256" key="7">
    <source>
        <dbReference type="SAM" id="MobiDB-lite"/>
    </source>
</evidence>
<keyword evidence="3 5" id="KW-0378">Hydrolase</keyword>
<evidence type="ECO:0000256" key="2">
    <source>
        <dbReference type="ARBA" id="ARBA00022670"/>
    </source>
</evidence>
<dbReference type="SUPFAM" id="SSF52743">
    <property type="entry name" value="Subtilisin-like"/>
    <property type="match status" value="1"/>
</dbReference>
<dbReference type="InterPro" id="IPR015500">
    <property type="entry name" value="Peptidase_S8_subtilisin-rel"/>
</dbReference>
<evidence type="ECO:0000259" key="9">
    <source>
        <dbReference type="Pfam" id="PF24476"/>
    </source>
</evidence>
<dbReference type="Pfam" id="PF00082">
    <property type="entry name" value="Peptidase_S8"/>
    <property type="match status" value="1"/>
</dbReference>
<dbReference type="Gene3D" id="3.40.50.200">
    <property type="entry name" value="Peptidase S8/S53 domain"/>
    <property type="match status" value="1"/>
</dbReference>
<dbReference type="InterPro" id="IPR000209">
    <property type="entry name" value="Peptidase_S8/S53_dom"/>
</dbReference>
<evidence type="ECO:0000313" key="11">
    <source>
        <dbReference type="Proteomes" id="UP000696280"/>
    </source>
</evidence>
<protein>
    <recommendedName>
        <fullName evidence="12">Peptidase S8/S53 domain-containing protein</fullName>
    </recommendedName>
</protein>
<reference evidence="10" key="1">
    <citation type="submission" date="2021-07" db="EMBL/GenBank/DDBJ databases">
        <authorList>
            <person name="Durling M."/>
        </authorList>
    </citation>
    <scope>NUCLEOTIDE SEQUENCE</scope>
</reference>
<feature type="active site" description="Charge relay system" evidence="5">
    <location>
        <position position="672"/>
    </location>
</feature>
<keyword evidence="11" id="KW-1185">Reference proteome</keyword>
<feature type="domain" description="Peptidase S8/S53" evidence="8">
    <location>
        <begin position="618"/>
        <end position="853"/>
    </location>
</feature>
<evidence type="ECO:0000256" key="6">
    <source>
        <dbReference type="RuleBase" id="RU003355"/>
    </source>
</evidence>
<dbReference type="OrthoDB" id="206201at2759"/>
<dbReference type="InterPro" id="IPR051048">
    <property type="entry name" value="Peptidase_S8/S53_subtilisin"/>
</dbReference>
<comment type="caution">
    <text evidence="10">The sequence shown here is derived from an EMBL/GenBank/DDBJ whole genome shotgun (WGS) entry which is preliminary data.</text>
</comment>
<accession>A0A9N9Q1P9</accession>